<protein>
    <submittedName>
        <fullName evidence="1">Uncharacterized protein</fullName>
    </submittedName>
</protein>
<evidence type="ECO:0000313" key="1">
    <source>
        <dbReference type="EMBL" id="GMN44027.1"/>
    </source>
</evidence>
<proteinExistence type="predicted"/>
<dbReference type="AlphaFoldDB" id="A0AA88A0I6"/>
<reference evidence="1" key="1">
    <citation type="submission" date="2023-07" db="EMBL/GenBank/DDBJ databases">
        <title>draft genome sequence of fig (Ficus carica).</title>
        <authorList>
            <person name="Takahashi T."/>
            <person name="Nishimura K."/>
        </authorList>
    </citation>
    <scope>NUCLEOTIDE SEQUENCE</scope>
</reference>
<dbReference type="Proteomes" id="UP001187192">
    <property type="component" value="Unassembled WGS sequence"/>
</dbReference>
<name>A0AA88A0I6_FICCA</name>
<dbReference type="EMBL" id="BTGU01000017">
    <property type="protein sequence ID" value="GMN44027.1"/>
    <property type="molecule type" value="Genomic_DNA"/>
</dbReference>
<keyword evidence="2" id="KW-1185">Reference proteome</keyword>
<organism evidence="1 2">
    <name type="scientific">Ficus carica</name>
    <name type="common">Common fig</name>
    <dbReference type="NCBI Taxonomy" id="3494"/>
    <lineage>
        <taxon>Eukaryota</taxon>
        <taxon>Viridiplantae</taxon>
        <taxon>Streptophyta</taxon>
        <taxon>Embryophyta</taxon>
        <taxon>Tracheophyta</taxon>
        <taxon>Spermatophyta</taxon>
        <taxon>Magnoliopsida</taxon>
        <taxon>eudicotyledons</taxon>
        <taxon>Gunneridae</taxon>
        <taxon>Pentapetalae</taxon>
        <taxon>rosids</taxon>
        <taxon>fabids</taxon>
        <taxon>Rosales</taxon>
        <taxon>Moraceae</taxon>
        <taxon>Ficeae</taxon>
        <taxon>Ficus</taxon>
    </lineage>
</organism>
<comment type="caution">
    <text evidence="1">The sequence shown here is derived from an EMBL/GenBank/DDBJ whole genome shotgun (WGS) entry which is preliminary data.</text>
</comment>
<gene>
    <name evidence="1" type="ORF">TIFTF001_013226</name>
</gene>
<evidence type="ECO:0000313" key="2">
    <source>
        <dbReference type="Proteomes" id="UP001187192"/>
    </source>
</evidence>
<sequence>MPHSSVPLSVLSNNFLPSDPLEAWDMTLDELLDSLGVENASNTALRDQPMTDSANIVQRDVMIEEQYSTSLPVKSEEN</sequence>
<accession>A0AA88A0I6</accession>